<organism evidence="2 3">
    <name type="scientific">Blomia tropicalis</name>
    <name type="common">Mite</name>
    <dbReference type="NCBI Taxonomy" id="40697"/>
    <lineage>
        <taxon>Eukaryota</taxon>
        <taxon>Metazoa</taxon>
        <taxon>Ecdysozoa</taxon>
        <taxon>Arthropoda</taxon>
        <taxon>Chelicerata</taxon>
        <taxon>Arachnida</taxon>
        <taxon>Acari</taxon>
        <taxon>Acariformes</taxon>
        <taxon>Sarcoptiformes</taxon>
        <taxon>Astigmata</taxon>
        <taxon>Glycyphagoidea</taxon>
        <taxon>Echimyopodidae</taxon>
        <taxon>Blomia</taxon>
    </lineage>
</organism>
<dbReference type="InterPro" id="IPR016135">
    <property type="entry name" value="UBQ-conjugating_enzyme/RWD"/>
</dbReference>
<dbReference type="Gene3D" id="3.10.110.10">
    <property type="entry name" value="Ubiquitin Conjugating Enzyme"/>
    <property type="match status" value="1"/>
</dbReference>
<dbReference type="SMART" id="SM00212">
    <property type="entry name" value="UBCc"/>
    <property type="match status" value="1"/>
</dbReference>
<dbReference type="Pfam" id="PF00179">
    <property type="entry name" value="UQ_con"/>
    <property type="match status" value="1"/>
</dbReference>
<keyword evidence="3" id="KW-1185">Reference proteome</keyword>
<dbReference type="AlphaFoldDB" id="A0A9Q0M3Y0"/>
<name>A0A9Q0M3Y0_BLOTA</name>
<dbReference type="InterPro" id="IPR000608">
    <property type="entry name" value="UBC"/>
</dbReference>
<dbReference type="FunFam" id="3.10.110.10:FF:000002">
    <property type="entry name" value="Ubiquitin-conjugating enzyme E2 D3"/>
    <property type="match status" value="1"/>
</dbReference>
<reference evidence="2" key="1">
    <citation type="submission" date="2022-12" db="EMBL/GenBank/DDBJ databases">
        <title>Genome assemblies of Blomia tropicalis.</title>
        <authorList>
            <person name="Cui Y."/>
        </authorList>
    </citation>
    <scope>NUCLEOTIDE SEQUENCE</scope>
    <source>
        <tissue evidence="2">Adult mites</tissue>
    </source>
</reference>
<evidence type="ECO:0000313" key="2">
    <source>
        <dbReference type="EMBL" id="KAJ6218419.1"/>
    </source>
</evidence>
<dbReference type="EMBL" id="JAPWDV010000003">
    <property type="protein sequence ID" value="KAJ6218419.1"/>
    <property type="molecule type" value="Genomic_DNA"/>
</dbReference>
<dbReference type="PANTHER" id="PTHR24068">
    <property type="entry name" value="UBIQUITIN-CONJUGATING ENZYME E2"/>
    <property type="match status" value="1"/>
</dbReference>
<comment type="caution">
    <text evidence="2">The sequence shown here is derived from an EMBL/GenBank/DDBJ whole genome shotgun (WGS) entry which is preliminary data.</text>
</comment>
<evidence type="ECO:0000259" key="1">
    <source>
        <dbReference type="PROSITE" id="PS50127"/>
    </source>
</evidence>
<accession>A0A9Q0M3Y0</accession>
<gene>
    <name evidence="2" type="ORF">RDWZM_009576</name>
</gene>
<evidence type="ECO:0000313" key="3">
    <source>
        <dbReference type="Proteomes" id="UP001142055"/>
    </source>
</evidence>
<feature type="domain" description="UBC core" evidence="1">
    <location>
        <begin position="1"/>
        <end position="148"/>
    </location>
</feature>
<dbReference type="SUPFAM" id="SSF54495">
    <property type="entry name" value="UBC-like"/>
    <property type="match status" value="1"/>
</dbReference>
<proteinExistence type="predicted"/>
<dbReference type="PROSITE" id="PS50127">
    <property type="entry name" value="UBC_2"/>
    <property type="match status" value="1"/>
</dbReference>
<sequence>MALSRIFKEWEELRRDPPENCSAGPVSENNLWHWQATLMGPIDTPYYGGIFLLAIEFPRDYPFKPPLVRFITKIVHPNISSNGSICLDTISTKWSPALSIGKVLMGICSLLSDPYTGHALNSDFAKMYLNNRDEYEQLAREWTRKYAMN</sequence>
<protein>
    <recommendedName>
        <fullName evidence="1">UBC core domain-containing protein</fullName>
    </recommendedName>
</protein>
<dbReference type="Proteomes" id="UP001142055">
    <property type="component" value="Chromosome 3"/>
</dbReference>